<accession>A0A2W1NTE7</accession>
<dbReference type="SUPFAM" id="SSF53067">
    <property type="entry name" value="Actin-like ATPase domain"/>
    <property type="match status" value="2"/>
</dbReference>
<dbReference type="InterPro" id="IPR018484">
    <property type="entry name" value="FGGY_N"/>
</dbReference>
<protein>
    <submittedName>
        <fullName evidence="7">Xylulose kinase</fullName>
    </submittedName>
</protein>
<dbReference type="PANTHER" id="PTHR43095:SF5">
    <property type="entry name" value="XYLULOSE KINASE"/>
    <property type="match status" value="1"/>
</dbReference>
<evidence type="ECO:0000313" key="7">
    <source>
        <dbReference type="EMBL" id="PZE22785.1"/>
    </source>
</evidence>
<proteinExistence type="inferred from homology"/>
<comment type="caution">
    <text evidence="7">The sequence shown here is derived from an EMBL/GenBank/DDBJ whole genome shotgun (WGS) entry which is preliminary data.</text>
</comment>
<dbReference type="Pfam" id="PF00370">
    <property type="entry name" value="FGGY_N"/>
    <property type="match status" value="1"/>
</dbReference>
<name>A0A2W1NTE7_PAEXE</name>
<keyword evidence="3 4" id="KW-0418">Kinase</keyword>
<evidence type="ECO:0000259" key="5">
    <source>
        <dbReference type="Pfam" id="PF00370"/>
    </source>
</evidence>
<dbReference type="Gene3D" id="3.30.420.40">
    <property type="match status" value="2"/>
</dbReference>
<dbReference type="Pfam" id="PF02782">
    <property type="entry name" value="FGGY_C"/>
    <property type="match status" value="1"/>
</dbReference>
<dbReference type="GO" id="GO:0016301">
    <property type="term" value="F:kinase activity"/>
    <property type="evidence" value="ECO:0007669"/>
    <property type="project" value="UniProtKB-KW"/>
</dbReference>
<dbReference type="GO" id="GO:0016773">
    <property type="term" value="F:phosphotransferase activity, alcohol group as acceptor"/>
    <property type="evidence" value="ECO:0007669"/>
    <property type="project" value="InterPro"/>
</dbReference>
<feature type="domain" description="Carbohydrate kinase FGGY N-terminal" evidence="5">
    <location>
        <begin position="5"/>
        <end position="247"/>
    </location>
</feature>
<dbReference type="OrthoDB" id="9805576at2"/>
<comment type="similarity">
    <text evidence="1 4">Belongs to the FGGY kinase family.</text>
</comment>
<dbReference type="EMBL" id="NHRJ02000001">
    <property type="protein sequence ID" value="PZE22785.1"/>
    <property type="molecule type" value="Genomic_DNA"/>
</dbReference>
<evidence type="ECO:0000256" key="1">
    <source>
        <dbReference type="ARBA" id="ARBA00009156"/>
    </source>
</evidence>
<reference evidence="7" key="1">
    <citation type="submission" date="2018-06" db="EMBL/GenBank/DDBJ databases">
        <title>Paenibacillus xerothermodurans sp. nov. an extremely dry heat resistant spore forming bacterium isolated from the soil of Cape Canaveral, Florida.</title>
        <authorList>
            <person name="Seuylemezian A."/>
            <person name="Kaur N."/>
            <person name="Patil P."/>
            <person name="Patil P."/>
            <person name="Mayilraj S."/>
            <person name="Vaishampayan P."/>
        </authorList>
    </citation>
    <scope>NUCLEOTIDE SEQUENCE [LARGE SCALE GENOMIC DNA]</scope>
    <source>
        <strain evidence="7">ATCC 27380</strain>
    </source>
</reference>
<organism evidence="7 8">
    <name type="scientific">Paenibacillus xerothermodurans</name>
    <dbReference type="NCBI Taxonomy" id="1977292"/>
    <lineage>
        <taxon>Bacteria</taxon>
        <taxon>Bacillati</taxon>
        <taxon>Bacillota</taxon>
        <taxon>Bacilli</taxon>
        <taxon>Bacillales</taxon>
        <taxon>Paenibacillaceae</taxon>
        <taxon>Paenibacillus</taxon>
    </lineage>
</organism>
<dbReference type="GO" id="GO:0005975">
    <property type="term" value="P:carbohydrate metabolic process"/>
    <property type="evidence" value="ECO:0007669"/>
    <property type="project" value="InterPro"/>
</dbReference>
<evidence type="ECO:0000259" key="6">
    <source>
        <dbReference type="Pfam" id="PF02782"/>
    </source>
</evidence>
<dbReference type="Proteomes" id="UP000214746">
    <property type="component" value="Unassembled WGS sequence"/>
</dbReference>
<dbReference type="PROSITE" id="PS00445">
    <property type="entry name" value="FGGY_KINASES_2"/>
    <property type="match status" value="1"/>
</dbReference>
<dbReference type="InterPro" id="IPR050406">
    <property type="entry name" value="FGGY_Carb_Kinase"/>
</dbReference>
<evidence type="ECO:0000313" key="8">
    <source>
        <dbReference type="Proteomes" id="UP000214746"/>
    </source>
</evidence>
<dbReference type="AlphaFoldDB" id="A0A2W1NTE7"/>
<dbReference type="PIRSF" id="PIRSF000538">
    <property type="entry name" value="GlpK"/>
    <property type="match status" value="1"/>
</dbReference>
<evidence type="ECO:0000256" key="3">
    <source>
        <dbReference type="ARBA" id="ARBA00022777"/>
    </source>
</evidence>
<dbReference type="InterPro" id="IPR018485">
    <property type="entry name" value="FGGY_C"/>
</dbReference>
<feature type="domain" description="Carbohydrate kinase FGGY C-terminal" evidence="6">
    <location>
        <begin position="260"/>
        <end position="446"/>
    </location>
</feature>
<dbReference type="InterPro" id="IPR018483">
    <property type="entry name" value="Carb_kinase_FGGY_CS"/>
</dbReference>
<sequence>MKMSYVIGIDVGTSGIKAGAMNEEGKLCFLSRASYKLHYPFPGGVEIDPGEIWDQVCVLIHRTAMEIRSAGGAVLAISLSTFCNASILMDQDGNHLANGILYMDKRSKREAEWIASKLPEDRIFSITCNRVEPGMTSATSLLWARTHQPQLYAQAFKWGHLSTYLVAKLTGRFTIDWTHASFTGLFDVANYTWSADMCSALGVDQSLLPDIVEPAAAVGETLESLAAVIGVSHIPVIAGAADTASSAYALGIPCGEVFESVGTSDVLTLVSDSTDRFDRRFLNRCHVIRGQWLSHGAMSTPGAAVQWFYNEFLEGEGSMQDALVRLPEQSPIGSGGVFFLPYMHGERSPIWDPDARGLFIGLSLSTRKADMARAILEGCSFGMRQLMDILREEYHLSPSVLTAIGGGSQNVVWNGIKATVMRTSIETRQIGETALLGACFLAGVAAGLFSTADIALCNRGGERRRFTPDAGSAAAYDDLYHLFQTLYPAVKDFYKKAACQPL</sequence>
<dbReference type="CDD" id="cd07808">
    <property type="entry name" value="ASKHA_NBD_FGGY_EcXK-like"/>
    <property type="match status" value="1"/>
</dbReference>
<dbReference type="PANTHER" id="PTHR43095">
    <property type="entry name" value="SUGAR KINASE"/>
    <property type="match status" value="1"/>
</dbReference>
<evidence type="ECO:0000256" key="4">
    <source>
        <dbReference type="RuleBase" id="RU003733"/>
    </source>
</evidence>
<keyword evidence="8" id="KW-1185">Reference proteome</keyword>
<keyword evidence="2 4" id="KW-0808">Transferase</keyword>
<dbReference type="InterPro" id="IPR000577">
    <property type="entry name" value="Carb_kinase_FGGY"/>
</dbReference>
<evidence type="ECO:0000256" key="2">
    <source>
        <dbReference type="ARBA" id="ARBA00022679"/>
    </source>
</evidence>
<dbReference type="InterPro" id="IPR043129">
    <property type="entry name" value="ATPase_NBD"/>
</dbReference>
<gene>
    <name evidence="7" type="ORF">CBW46_003215</name>
</gene>